<evidence type="ECO:0000256" key="3">
    <source>
        <dbReference type="ARBA" id="ARBA00023014"/>
    </source>
</evidence>
<dbReference type="Gene3D" id="3.30.200.200">
    <property type="match status" value="1"/>
</dbReference>
<keyword evidence="3" id="KW-0411">Iron-sulfur</keyword>
<dbReference type="GO" id="GO:0016020">
    <property type="term" value="C:membrane"/>
    <property type="evidence" value="ECO:0007669"/>
    <property type="project" value="TreeGrafter"/>
</dbReference>
<dbReference type="InterPro" id="IPR006657">
    <property type="entry name" value="MoPterin_dinucl-bd_dom"/>
</dbReference>
<evidence type="ECO:0000259" key="7">
    <source>
        <dbReference type="Pfam" id="PF18465"/>
    </source>
</evidence>
<dbReference type="GO" id="GO:0022904">
    <property type="term" value="P:respiratory electron transport chain"/>
    <property type="evidence" value="ECO:0007669"/>
    <property type="project" value="TreeGrafter"/>
</dbReference>
<evidence type="ECO:0000259" key="5">
    <source>
        <dbReference type="Pfam" id="PF00384"/>
    </source>
</evidence>
<dbReference type="Pfam" id="PF18465">
    <property type="entry name" value="Rieske_3"/>
    <property type="match status" value="1"/>
</dbReference>
<dbReference type="GO" id="GO:0051536">
    <property type="term" value="F:iron-sulfur cluster binding"/>
    <property type="evidence" value="ECO:0007669"/>
    <property type="project" value="UniProtKB-KW"/>
</dbReference>
<dbReference type="AlphaFoldDB" id="A0A2V1H1Q8"/>
<gene>
    <name evidence="8" type="ORF">DC094_05575</name>
</gene>
<keyword evidence="9" id="KW-1185">Reference proteome</keyword>
<feature type="region of interest" description="Disordered" evidence="4">
    <location>
        <begin position="428"/>
        <end position="463"/>
    </location>
</feature>
<proteinExistence type="predicted"/>
<dbReference type="Gene3D" id="3.40.50.740">
    <property type="match status" value="1"/>
</dbReference>
<dbReference type="InterPro" id="IPR041632">
    <property type="entry name" value="AioA/IdrA_3Fe-4S"/>
</dbReference>
<dbReference type="InterPro" id="IPR050123">
    <property type="entry name" value="Prok_molybdopt-oxidoreductase"/>
</dbReference>
<reference evidence="8 9" key="1">
    <citation type="submission" date="2018-04" db="EMBL/GenBank/DDBJ databases">
        <title>Thalassorhabdus spongiae gen. nov., sp. nov., isolated from a marine sponge in South-West Iceland.</title>
        <authorList>
            <person name="Knobloch S."/>
            <person name="Daussin A."/>
            <person name="Johannsson R."/>
            <person name="Marteinsson V.T."/>
        </authorList>
    </citation>
    <scope>NUCLEOTIDE SEQUENCE [LARGE SCALE GENOMIC DNA]</scope>
    <source>
        <strain evidence="8 9">Hp12</strain>
    </source>
</reference>
<feature type="domain" description="Molybdopterin dinucleotide-binding" evidence="6">
    <location>
        <begin position="737"/>
        <end position="794"/>
    </location>
</feature>
<dbReference type="InterPro" id="IPR009010">
    <property type="entry name" value="Asp_de-COase-like_dom_sf"/>
</dbReference>
<evidence type="ECO:0000313" key="9">
    <source>
        <dbReference type="Proteomes" id="UP000244906"/>
    </source>
</evidence>
<comment type="caution">
    <text evidence="8">The sequence shown here is derived from an EMBL/GenBank/DDBJ whole genome shotgun (WGS) entry which is preliminary data.</text>
</comment>
<dbReference type="Pfam" id="PF00384">
    <property type="entry name" value="Molybdopterin"/>
    <property type="match status" value="1"/>
</dbReference>
<keyword evidence="2" id="KW-0408">Iron</keyword>
<evidence type="ECO:0000256" key="2">
    <source>
        <dbReference type="ARBA" id="ARBA00023004"/>
    </source>
</evidence>
<dbReference type="RefSeq" id="WP_116686059.1">
    <property type="nucleotide sequence ID" value="NZ_CAWNYD010000001.1"/>
</dbReference>
<evidence type="ECO:0000256" key="1">
    <source>
        <dbReference type="ARBA" id="ARBA00022723"/>
    </source>
</evidence>
<dbReference type="InterPro" id="IPR006656">
    <property type="entry name" value="Mopterin_OxRdtase"/>
</dbReference>
<evidence type="ECO:0000259" key="6">
    <source>
        <dbReference type="Pfam" id="PF01568"/>
    </source>
</evidence>
<name>A0A2V1H1Q8_9GAMM</name>
<dbReference type="GO" id="GO:1990204">
    <property type="term" value="C:oxidoreductase complex"/>
    <property type="evidence" value="ECO:0007669"/>
    <property type="project" value="UniProtKB-ARBA"/>
</dbReference>
<dbReference type="EMBL" id="QDDL01000001">
    <property type="protein sequence ID" value="PVZ72473.1"/>
    <property type="molecule type" value="Genomic_DNA"/>
</dbReference>
<evidence type="ECO:0000256" key="4">
    <source>
        <dbReference type="SAM" id="MobiDB-lite"/>
    </source>
</evidence>
<feature type="domain" description="Molybdopterin oxidoreductase" evidence="5">
    <location>
        <begin position="124"/>
        <end position="597"/>
    </location>
</feature>
<dbReference type="Gene3D" id="2.40.40.20">
    <property type="match status" value="1"/>
</dbReference>
<dbReference type="SUPFAM" id="SSF53706">
    <property type="entry name" value="Formate dehydrogenase/DMSO reductase, domains 1-3"/>
    <property type="match status" value="1"/>
</dbReference>
<dbReference type="Proteomes" id="UP000244906">
    <property type="component" value="Unassembled WGS sequence"/>
</dbReference>
<dbReference type="Gene3D" id="3.40.228.10">
    <property type="entry name" value="Dimethylsulfoxide Reductase, domain 2"/>
    <property type="match status" value="1"/>
</dbReference>
<sequence length="901" mass="101298">MTTNFYIPEDSALLPPANAEVLTTACDYCVVACGYKVYRWPLEAANGGPAAKDNAFGVDFPSYALQAWVAPAQHNVVMHGGKPHNVVIVPDKDATSVNKFGDSSMRGGLLAQKCYNPGSETRDRLTQPLVRIGGTLQPVPWDFALDIAAEVGNYVRETHGDNAYGVKTYSYQYIENTYAITKYALRHINTANFTFHDTPSDVTSTPGFRDAGFDNFGPSYEDWGSAETLMLCGTDPYETKTIIFTQYIMPAVQGGMKVVMLNPRETAGIAWLKKHGGLHIDLYPGTDNLVLGAIARVIMENGWQDEQWIKDWVNSKWESNSGFGQGTRNTPWQWRTTWGKFQTNGFDDYRKWNYEQDEFDPKYAAEVAGIDLEKIYKAAEMLAKPKPDGTRVKTSVGIEKGFYWSNNTANTNAISTLSTIVGAGGRPGRVVGRLGGHQRGGQSGGKYPRNKSPEKVPGRRRRSLDTDRWMYSGHTRFAHVIGTTWIQAMCGSQGLQKKFWELTTANPHQVYSGDKQEIINTLKRRADSGGMVVINQDIYLRDPIGARFADIVFPAASWGEEDFMRANGERRLRLYQKFNDAPGNAKPDWWIISQLARRMGFEGFDWKNSNEVAEEASRFSRGGRKAFHMVKIAAHKEGKTLHQKMREMGTEGIQGPTFYNYKTGELVGSKRLHDTELANDTAQLTKMGLENGPVGANVLGKKMTHFNSQTGKINMQKHPWNLFSDFYEWLKPEDDELRFSNGRINEIWQSGFDDVERRAYTIQRWPENWVEIHPDDAKARGIESGDQVMMYSNRVANFKDTILGVDSDEFQFSTLMKKGHIKLDTAAVTGVAIVTPAVKKGVLYANMIDMRQPSNSLTTRVVDQISGNYNFKMGVAKIKKLGESRYKHEFRSFSFAPRNIV</sequence>
<feature type="compositionally biased region" description="Gly residues" evidence="4">
    <location>
        <begin position="428"/>
        <end position="444"/>
    </location>
</feature>
<evidence type="ECO:0000313" key="8">
    <source>
        <dbReference type="EMBL" id="PVZ72473.1"/>
    </source>
</evidence>
<feature type="domain" description="Arsenite oxidase subunit AioA/Iodate reductase subunit IdrA 3Fe-4S cluster" evidence="7">
    <location>
        <begin position="26"/>
        <end position="120"/>
    </location>
</feature>
<protein>
    <submittedName>
        <fullName evidence="8">Arsenite oxidase large subunit</fullName>
    </submittedName>
</protein>
<dbReference type="GO" id="GO:0043546">
    <property type="term" value="F:molybdopterin cofactor binding"/>
    <property type="evidence" value="ECO:0007669"/>
    <property type="project" value="InterPro"/>
</dbReference>
<keyword evidence="1" id="KW-0479">Metal-binding</keyword>
<accession>A0A2V1H1Q8</accession>
<organism evidence="8 9">
    <name type="scientific">Pelagibaculum spongiae</name>
    <dbReference type="NCBI Taxonomy" id="2080658"/>
    <lineage>
        <taxon>Bacteria</taxon>
        <taxon>Pseudomonadati</taxon>
        <taxon>Pseudomonadota</taxon>
        <taxon>Gammaproteobacteria</taxon>
        <taxon>Oceanospirillales</taxon>
        <taxon>Pelagibaculum</taxon>
    </lineage>
</organism>
<dbReference type="PANTHER" id="PTHR43105">
    <property type="entry name" value="RESPIRATORY NITRATE REDUCTASE"/>
    <property type="match status" value="1"/>
</dbReference>
<dbReference type="Pfam" id="PF01568">
    <property type="entry name" value="Molydop_binding"/>
    <property type="match status" value="1"/>
</dbReference>
<dbReference type="OrthoDB" id="9810782at2"/>
<dbReference type="PANTHER" id="PTHR43105:SF10">
    <property type="entry name" value="NADH-QUINONE OXIDOREDUCTASE SUBUNIT G"/>
    <property type="match status" value="1"/>
</dbReference>
<feature type="compositionally biased region" description="Basic and acidic residues" evidence="4">
    <location>
        <begin position="451"/>
        <end position="463"/>
    </location>
</feature>
<dbReference type="GO" id="GO:0003954">
    <property type="term" value="F:NADH dehydrogenase activity"/>
    <property type="evidence" value="ECO:0007669"/>
    <property type="project" value="TreeGrafter"/>
</dbReference>
<dbReference type="GO" id="GO:0046872">
    <property type="term" value="F:metal ion binding"/>
    <property type="evidence" value="ECO:0007669"/>
    <property type="project" value="UniProtKB-KW"/>
</dbReference>
<dbReference type="SUPFAM" id="SSF50692">
    <property type="entry name" value="ADC-like"/>
    <property type="match status" value="1"/>
</dbReference>